<accession>A0A450UMT5</accession>
<gene>
    <name evidence="2" type="ORF">BECKLFY1418A_GA0070994_106522</name>
    <name evidence="1" type="ORF">BECKLFY1418B_GA0070995_105017</name>
</gene>
<dbReference type="EMBL" id="CAADFF010000050">
    <property type="protein sequence ID" value="VFJ93841.1"/>
    <property type="molecule type" value="Genomic_DNA"/>
</dbReference>
<protein>
    <submittedName>
        <fullName evidence="1">Uncharacterized protein</fullName>
    </submittedName>
</protein>
<dbReference type="AlphaFoldDB" id="A0A450UMT5"/>
<reference evidence="1" key="1">
    <citation type="submission" date="2019-02" db="EMBL/GenBank/DDBJ databases">
        <authorList>
            <person name="Gruber-Vodicka R. H."/>
            <person name="Seah K. B. B."/>
        </authorList>
    </citation>
    <scope>NUCLEOTIDE SEQUENCE</scope>
    <source>
        <strain evidence="2">BECK_M6</strain>
        <strain evidence="1">BECK_M7</strain>
    </source>
</reference>
<name>A0A450UMT5_9GAMM</name>
<evidence type="ECO:0000313" key="2">
    <source>
        <dbReference type="EMBL" id="VFJ97044.1"/>
    </source>
</evidence>
<sequence>MISLFPECKDGDDILFISRSASQSNPMNGDVETVIIPENERGAEIPSLPHAACFHGNGDG</sequence>
<organism evidence="1">
    <name type="scientific">Candidatus Kentrum sp. LFY</name>
    <dbReference type="NCBI Taxonomy" id="2126342"/>
    <lineage>
        <taxon>Bacteria</taxon>
        <taxon>Pseudomonadati</taxon>
        <taxon>Pseudomonadota</taxon>
        <taxon>Gammaproteobacteria</taxon>
        <taxon>Candidatus Kentrum</taxon>
    </lineage>
</organism>
<evidence type="ECO:0000313" key="1">
    <source>
        <dbReference type="EMBL" id="VFJ93841.1"/>
    </source>
</evidence>
<proteinExistence type="predicted"/>
<dbReference type="EMBL" id="CAADFH010000065">
    <property type="protein sequence ID" value="VFJ97044.1"/>
    <property type="molecule type" value="Genomic_DNA"/>
</dbReference>